<feature type="transmembrane region" description="Helical" evidence="1">
    <location>
        <begin position="30"/>
        <end position="48"/>
    </location>
</feature>
<dbReference type="Proteomes" id="UP000198923">
    <property type="component" value="Unassembled WGS sequence"/>
</dbReference>
<evidence type="ECO:0000313" key="2">
    <source>
        <dbReference type="EMBL" id="SDI08689.1"/>
    </source>
</evidence>
<evidence type="ECO:0000313" key="3">
    <source>
        <dbReference type="Proteomes" id="UP000198923"/>
    </source>
</evidence>
<sequence>MAIHTDYPRQRINGQARTHAAPAPRTAADYIWAVARIALGWIFLWAFIDKLFGLGFATAPERAWVAGASPTAGFLKGTGEGAFGGLFTALAGQVWVDWLFMIGLAGVGAALMLGVGMRVAAVAGGLMMLLMWLAELPLTSNPFMDYHILYAITLAGLALGRGGDTLGIGRWWGGTALVRRMPILK</sequence>
<dbReference type="EMBL" id="FNCN01000033">
    <property type="protein sequence ID" value="SDI08689.1"/>
    <property type="molecule type" value="Genomic_DNA"/>
</dbReference>
<keyword evidence="1" id="KW-0812">Transmembrane</keyword>
<dbReference type="RefSeq" id="WP_093174065.1">
    <property type="nucleotide sequence ID" value="NZ_FNCN01000033.1"/>
</dbReference>
<keyword evidence="1" id="KW-1133">Transmembrane helix</keyword>
<accession>A0A1G8HPX9</accession>
<evidence type="ECO:0000256" key="1">
    <source>
        <dbReference type="SAM" id="Phobius"/>
    </source>
</evidence>
<reference evidence="2 3" key="1">
    <citation type="submission" date="2016-10" db="EMBL/GenBank/DDBJ databases">
        <authorList>
            <person name="de Groot N.N."/>
        </authorList>
    </citation>
    <scope>NUCLEOTIDE SEQUENCE [LARGE SCALE GENOMIC DNA]</scope>
    <source>
        <strain evidence="2 3">CPCC 201354</strain>
    </source>
</reference>
<dbReference type="STRING" id="504805.SAMN05421505_13341"/>
<feature type="transmembrane region" description="Helical" evidence="1">
    <location>
        <begin position="143"/>
        <end position="160"/>
    </location>
</feature>
<keyword evidence="3" id="KW-1185">Reference proteome</keyword>
<dbReference type="AlphaFoldDB" id="A0A1G8HPX9"/>
<gene>
    <name evidence="2" type="ORF">SAMN05421505_13341</name>
</gene>
<organism evidence="2 3">
    <name type="scientific">Sinosporangium album</name>
    <dbReference type="NCBI Taxonomy" id="504805"/>
    <lineage>
        <taxon>Bacteria</taxon>
        <taxon>Bacillati</taxon>
        <taxon>Actinomycetota</taxon>
        <taxon>Actinomycetes</taxon>
        <taxon>Streptosporangiales</taxon>
        <taxon>Streptosporangiaceae</taxon>
        <taxon>Sinosporangium</taxon>
    </lineage>
</organism>
<dbReference type="OrthoDB" id="3253635at2"/>
<name>A0A1G8HPX9_9ACTN</name>
<keyword evidence="1" id="KW-0472">Membrane</keyword>
<feature type="transmembrane region" description="Helical" evidence="1">
    <location>
        <begin position="98"/>
        <end position="131"/>
    </location>
</feature>
<protein>
    <submittedName>
        <fullName evidence="2">Thiosulfate dehydrogenase [quinone] large subunit</fullName>
    </submittedName>
</protein>
<proteinExistence type="predicted"/>